<evidence type="ECO:0000256" key="8">
    <source>
        <dbReference type="SAM" id="MobiDB-lite"/>
    </source>
</evidence>
<dbReference type="PRINTS" id="PR00067">
    <property type="entry name" value="CATALASE"/>
</dbReference>
<comment type="similarity">
    <text evidence="1">Belongs to the catalase family.</text>
</comment>
<feature type="region of interest" description="Disordered" evidence="8">
    <location>
        <begin position="1"/>
        <end position="26"/>
    </location>
</feature>
<dbReference type="EMBL" id="BAAAZO010000002">
    <property type="protein sequence ID" value="GAA3602687.1"/>
    <property type="molecule type" value="Genomic_DNA"/>
</dbReference>
<comment type="caution">
    <text evidence="10">The sequence shown here is derived from an EMBL/GenBank/DDBJ whole genome shotgun (WGS) entry which is preliminary data.</text>
</comment>
<protein>
    <submittedName>
        <fullName evidence="10">Catalase</fullName>
    </submittedName>
</protein>
<dbReference type="PANTHER" id="PTHR11465:SF9">
    <property type="entry name" value="CATALASE"/>
    <property type="match status" value="1"/>
</dbReference>
<keyword evidence="11" id="KW-1185">Reference proteome</keyword>
<dbReference type="SUPFAM" id="SSF56634">
    <property type="entry name" value="Heme-dependent catalase-like"/>
    <property type="match status" value="1"/>
</dbReference>
<dbReference type="PROSITE" id="PS51402">
    <property type="entry name" value="CATALASE_3"/>
    <property type="match status" value="1"/>
</dbReference>
<dbReference type="Pfam" id="PF06628">
    <property type="entry name" value="Catalase-rel"/>
    <property type="match status" value="1"/>
</dbReference>
<evidence type="ECO:0000256" key="1">
    <source>
        <dbReference type="ARBA" id="ARBA00005329"/>
    </source>
</evidence>
<feature type="region of interest" description="Disordered" evidence="8">
    <location>
        <begin position="480"/>
        <end position="507"/>
    </location>
</feature>
<keyword evidence="4" id="KW-0479">Metal-binding</keyword>
<dbReference type="InterPro" id="IPR011614">
    <property type="entry name" value="Catalase_core"/>
</dbReference>
<gene>
    <name evidence="10" type="ORF">GCM10022223_18060</name>
</gene>
<dbReference type="Pfam" id="PF00199">
    <property type="entry name" value="Catalase"/>
    <property type="match status" value="1"/>
</dbReference>
<keyword evidence="5" id="KW-0560">Oxidoreductase</keyword>
<dbReference type="InterPro" id="IPR020835">
    <property type="entry name" value="Catalase_sf"/>
</dbReference>
<proteinExistence type="inferred from homology"/>
<dbReference type="PANTHER" id="PTHR11465">
    <property type="entry name" value="CATALASE"/>
    <property type="match status" value="1"/>
</dbReference>
<evidence type="ECO:0000313" key="10">
    <source>
        <dbReference type="EMBL" id="GAA3602687.1"/>
    </source>
</evidence>
<feature type="compositionally biased region" description="Polar residues" evidence="8">
    <location>
        <begin position="1"/>
        <end position="12"/>
    </location>
</feature>
<evidence type="ECO:0000256" key="7">
    <source>
        <dbReference type="ARBA" id="ARBA00023324"/>
    </source>
</evidence>
<dbReference type="InterPro" id="IPR040333">
    <property type="entry name" value="Catalase_3"/>
</dbReference>
<dbReference type="InterPro" id="IPR018028">
    <property type="entry name" value="Catalase"/>
</dbReference>
<organism evidence="10 11">
    <name type="scientific">Kineosporia mesophila</name>
    <dbReference type="NCBI Taxonomy" id="566012"/>
    <lineage>
        <taxon>Bacteria</taxon>
        <taxon>Bacillati</taxon>
        <taxon>Actinomycetota</taxon>
        <taxon>Actinomycetes</taxon>
        <taxon>Kineosporiales</taxon>
        <taxon>Kineosporiaceae</taxon>
        <taxon>Kineosporia</taxon>
    </lineage>
</organism>
<feature type="region of interest" description="Disordered" evidence="8">
    <location>
        <begin position="385"/>
        <end position="407"/>
    </location>
</feature>
<dbReference type="PIRSF" id="PIRSF038928">
    <property type="entry name" value="Catalase_clade1-3"/>
    <property type="match status" value="1"/>
</dbReference>
<feature type="domain" description="Catalase core" evidence="9">
    <location>
        <begin position="10"/>
        <end position="391"/>
    </location>
</feature>
<dbReference type="Gene3D" id="2.40.180.10">
    <property type="entry name" value="Catalase core domain"/>
    <property type="match status" value="1"/>
</dbReference>
<feature type="compositionally biased region" description="Basic and acidic residues" evidence="8">
    <location>
        <begin position="480"/>
        <end position="495"/>
    </location>
</feature>
<dbReference type="CDD" id="cd08156">
    <property type="entry name" value="catalase_clade_3"/>
    <property type="match status" value="1"/>
</dbReference>
<keyword evidence="6" id="KW-0408">Iron</keyword>
<feature type="compositionally biased region" description="Polar residues" evidence="8">
    <location>
        <begin position="498"/>
        <end position="507"/>
    </location>
</feature>
<dbReference type="RefSeq" id="WP_231485104.1">
    <property type="nucleotide sequence ID" value="NZ_BAAAZO010000002.1"/>
</dbReference>
<reference evidence="11" key="1">
    <citation type="journal article" date="2019" name="Int. J. Syst. Evol. Microbiol.">
        <title>The Global Catalogue of Microorganisms (GCM) 10K type strain sequencing project: providing services to taxonomists for standard genome sequencing and annotation.</title>
        <authorList>
            <consortium name="The Broad Institute Genomics Platform"/>
            <consortium name="The Broad Institute Genome Sequencing Center for Infectious Disease"/>
            <person name="Wu L."/>
            <person name="Ma J."/>
        </authorList>
    </citation>
    <scope>NUCLEOTIDE SEQUENCE [LARGE SCALE GENOMIC DNA]</scope>
    <source>
        <strain evidence="11">JCM 16902</strain>
    </source>
</reference>
<keyword evidence="7" id="KW-0376">Hydrogen peroxide</keyword>
<evidence type="ECO:0000256" key="2">
    <source>
        <dbReference type="ARBA" id="ARBA00022559"/>
    </source>
</evidence>
<keyword evidence="2" id="KW-0575">Peroxidase</keyword>
<name>A0ABP6ZB46_9ACTN</name>
<keyword evidence="3" id="KW-0349">Heme</keyword>
<evidence type="ECO:0000256" key="3">
    <source>
        <dbReference type="ARBA" id="ARBA00022617"/>
    </source>
</evidence>
<dbReference type="SMART" id="SM01060">
    <property type="entry name" value="Catalase"/>
    <property type="match status" value="1"/>
</dbReference>
<evidence type="ECO:0000259" key="9">
    <source>
        <dbReference type="SMART" id="SM01060"/>
    </source>
</evidence>
<evidence type="ECO:0000256" key="4">
    <source>
        <dbReference type="ARBA" id="ARBA00022723"/>
    </source>
</evidence>
<dbReference type="Proteomes" id="UP001501074">
    <property type="component" value="Unassembled WGS sequence"/>
</dbReference>
<sequence length="507" mass="57313">MSSTERPVTTTDAGIPVASDEHSLTVGPDGPLLLQDHYLIEQMANFNRERIPERQPHAKGGGAFGSFQVTADVSRWTRAAVFSPGEKTDVLIRFSTVAGERGSPDTWRDPRGFAVKFYTRDGNLDLVGNNTPVFFIRDPMKFQHFIRSQKRRQDNNLRDHDMQWDFWSLSPESAHQVTWLMGDRGIPRTWRHMNGYGSHTYLWINAAGERYWVKYHFITDQGIETFTQDEADQMAAVDTDYHQRDLYEHIRDSQFPSWTLKVQVMPFEDAKTYRFNPFDLTKVWPHGDYPLQEVGRLTLDRNITDYHTEIEQAAFEPNNVVPGTGLSPDKMLLARGFSYADAHRARLGVNYKQIPVNAAKVETHAYSKDGAMRMKNVADPVYAPNSYGGPAADPSRTDDGGTWSSDGEMVRSAATLHAEDDDFGQARTLVREVLDDAARDRLVTNIVGHLLNGVSEPILTRAFAYWRQVDADLGAKIEAGVRAKQDEKDPKKDEQGNPARSSMQSKA</sequence>
<dbReference type="InterPro" id="IPR024711">
    <property type="entry name" value="Catalase_clade1/3"/>
</dbReference>
<dbReference type="PROSITE" id="PS00438">
    <property type="entry name" value="CATALASE_2"/>
    <property type="match status" value="1"/>
</dbReference>
<dbReference type="InterPro" id="IPR024708">
    <property type="entry name" value="Catalase_AS"/>
</dbReference>
<evidence type="ECO:0000256" key="6">
    <source>
        <dbReference type="ARBA" id="ARBA00023004"/>
    </source>
</evidence>
<accession>A0ABP6ZB46</accession>
<evidence type="ECO:0000313" key="11">
    <source>
        <dbReference type="Proteomes" id="UP001501074"/>
    </source>
</evidence>
<evidence type="ECO:0000256" key="5">
    <source>
        <dbReference type="ARBA" id="ARBA00023002"/>
    </source>
</evidence>
<dbReference type="InterPro" id="IPR010582">
    <property type="entry name" value="Catalase_immune_responsive"/>
</dbReference>